<dbReference type="SUPFAM" id="SSF47336">
    <property type="entry name" value="ACP-like"/>
    <property type="match status" value="1"/>
</dbReference>
<dbReference type="Pfam" id="PF00109">
    <property type="entry name" value="ketoacyl-synt"/>
    <property type="match status" value="1"/>
</dbReference>
<dbReference type="InterPro" id="IPR057326">
    <property type="entry name" value="KR_dom"/>
</dbReference>
<dbReference type="GO" id="GO:0033068">
    <property type="term" value="P:macrolide biosynthetic process"/>
    <property type="evidence" value="ECO:0007669"/>
    <property type="project" value="UniProtKB-ARBA"/>
</dbReference>
<feature type="region of interest" description="Disordered" evidence="8">
    <location>
        <begin position="487"/>
        <end position="513"/>
    </location>
</feature>
<evidence type="ECO:0000259" key="9">
    <source>
        <dbReference type="PROSITE" id="PS50075"/>
    </source>
</evidence>
<reference evidence="11 12" key="1">
    <citation type="submission" date="2018-07" db="EMBL/GenBank/DDBJ databases">
        <title>Draft genome of the type strain Streptomyces armeniacus ATCC 15676.</title>
        <authorList>
            <person name="Labana P."/>
            <person name="Gosse J.T."/>
            <person name="Boddy C.N."/>
        </authorList>
    </citation>
    <scope>NUCLEOTIDE SEQUENCE [LARGE SCALE GENOMIC DNA]</scope>
    <source>
        <strain evidence="11 12">ATCC 15676</strain>
    </source>
</reference>
<dbReference type="PANTHER" id="PTHR43775">
    <property type="entry name" value="FATTY ACID SYNTHASE"/>
    <property type="match status" value="1"/>
</dbReference>
<comment type="cofactor">
    <cofactor evidence="1">
        <name>pantetheine 4'-phosphate</name>
        <dbReference type="ChEBI" id="CHEBI:47942"/>
    </cofactor>
</comment>
<feature type="region of interest" description="Disordered" evidence="8">
    <location>
        <begin position="1"/>
        <end position="28"/>
    </location>
</feature>
<dbReference type="SMART" id="SM01294">
    <property type="entry name" value="PKS_PP_betabranch"/>
    <property type="match status" value="1"/>
</dbReference>
<dbReference type="PANTHER" id="PTHR43775:SF51">
    <property type="entry name" value="INACTIVE PHENOLPHTHIOCEROL SYNTHESIS POLYKETIDE SYNTHASE TYPE I PKS1-RELATED"/>
    <property type="match status" value="1"/>
</dbReference>
<dbReference type="InterPro" id="IPR016036">
    <property type="entry name" value="Malonyl_transacylase_ACP-bd"/>
</dbReference>
<feature type="domain" description="Ketosynthase family 3 (KS3)" evidence="10">
    <location>
        <begin position="57"/>
        <end position="484"/>
    </location>
</feature>
<evidence type="ECO:0000256" key="3">
    <source>
        <dbReference type="ARBA" id="ARBA00022553"/>
    </source>
</evidence>
<evidence type="ECO:0000313" key="12">
    <source>
        <dbReference type="Proteomes" id="UP000254425"/>
    </source>
</evidence>
<dbReference type="PROSITE" id="PS50075">
    <property type="entry name" value="CARRIER"/>
    <property type="match status" value="1"/>
</dbReference>
<dbReference type="SMART" id="SM00822">
    <property type="entry name" value="PKS_KR"/>
    <property type="match status" value="1"/>
</dbReference>
<gene>
    <name evidence="11" type="ORF">DVA86_06955</name>
</gene>
<dbReference type="PROSITE" id="PS52004">
    <property type="entry name" value="KS3_2"/>
    <property type="match status" value="1"/>
</dbReference>
<dbReference type="SUPFAM" id="SSF51735">
    <property type="entry name" value="NAD(P)-binding Rossmann-fold domains"/>
    <property type="match status" value="2"/>
</dbReference>
<dbReference type="InterPro" id="IPR014031">
    <property type="entry name" value="Ketoacyl_synth_C"/>
</dbReference>
<dbReference type="InterPro" id="IPR009081">
    <property type="entry name" value="PP-bd_ACP"/>
</dbReference>
<dbReference type="Gene3D" id="6.10.140.1830">
    <property type="match status" value="1"/>
</dbReference>
<keyword evidence="4 11" id="KW-0808">Transferase</keyword>
<dbReference type="Proteomes" id="UP000254425">
    <property type="component" value="Chromosome"/>
</dbReference>
<dbReference type="KEGG" id="sarm:DVA86_06955"/>
<dbReference type="InterPro" id="IPR041618">
    <property type="entry name" value="PKS_DE"/>
</dbReference>
<dbReference type="InterPro" id="IPR016035">
    <property type="entry name" value="Acyl_Trfase/lysoPLipase"/>
</dbReference>
<dbReference type="GO" id="GO:0031177">
    <property type="term" value="F:phosphopantetheine binding"/>
    <property type="evidence" value="ECO:0007669"/>
    <property type="project" value="InterPro"/>
</dbReference>
<evidence type="ECO:0000256" key="7">
    <source>
        <dbReference type="ARBA" id="ARBA00023315"/>
    </source>
</evidence>
<feature type="compositionally biased region" description="Low complexity" evidence="8">
    <location>
        <begin position="1"/>
        <end position="24"/>
    </location>
</feature>
<dbReference type="Pfam" id="PF08659">
    <property type="entry name" value="KR"/>
    <property type="match status" value="1"/>
</dbReference>
<dbReference type="GO" id="GO:0004315">
    <property type="term" value="F:3-oxoacyl-[acyl-carrier-protein] synthase activity"/>
    <property type="evidence" value="ECO:0007669"/>
    <property type="project" value="InterPro"/>
</dbReference>
<feature type="region of interest" description="Disordered" evidence="8">
    <location>
        <begin position="1437"/>
        <end position="1472"/>
    </location>
</feature>
<dbReference type="Pfam" id="PF00550">
    <property type="entry name" value="PP-binding"/>
    <property type="match status" value="1"/>
</dbReference>
<evidence type="ECO:0000256" key="4">
    <source>
        <dbReference type="ARBA" id="ARBA00022679"/>
    </source>
</evidence>
<dbReference type="Gene3D" id="3.40.50.720">
    <property type="entry name" value="NAD(P)-binding Rossmann-like Domain"/>
    <property type="match status" value="1"/>
</dbReference>
<dbReference type="FunFam" id="3.40.366.10:FF:000002">
    <property type="entry name" value="Probable polyketide synthase 2"/>
    <property type="match status" value="1"/>
</dbReference>
<dbReference type="CDD" id="cd00833">
    <property type="entry name" value="PKS"/>
    <property type="match status" value="1"/>
</dbReference>
<dbReference type="InterPro" id="IPR036736">
    <property type="entry name" value="ACP-like_sf"/>
</dbReference>
<dbReference type="NCBIfam" id="NF045894">
    <property type="entry name" value="PKS_plus_SDR"/>
    <property type="match status" value="1"/>
</dbReference>
<keyword evidence="2" id="KW-0596">Phosphopantetheine</keyword>
<feature type="domain" description="Carrier" evidence="9">
    <location>
        <begin position="1564"/>
        <end position="1638"/>
    </location>
</feature>
<dbReference type="Gene3D" id="1.10.1200.10">
    <property type="entry name" value="ACP-like"/>
    <property type="match status" value="1"/>
</dbReference>
<protein>
    <submittedName>
        <fullName evidence="11">Acyltransferase domain-containing protein</fullName>
    </submittedName>
</protein>
<dbReference type="GO" id="GO:0006633">
    <property type="term" value="P:fatty acid biosynthetic process"/>
    <property type="evidence" value="ECO:0007669"/>
    <property type="project" value="InterPro"/>
</dbReference>
<dbReference type="InterPro" id="IPR013968">
    <property type="entry name" value="PKS_KR"/>
</dbReference>
<dbReference type="InterPro" id="IPR036291">
    <property type="entry name" value="NAD(P)-bd_dom_sf"/>
</dbReference>
<dbReference type="SMART" id="SM00823">
    <property type="entry name" value="PKS_PP"/>
    <property type="match status" value="1"/>
</dbReference>
<dbReference type="InterPro" id="IPR014043">
    <property type="entry name" value="Acyl_transferase_dom"/>
</dbReference>
<dbReference type="PROSITE" id="PS00606">
    <property type="entry name" value="KS3_1"/>
    <property type="match status" value="1"/>
</dbReference>
<evidence type="ECO:0000313" key="11">
    <source>
        <dbReference type="EMBL" id="AXK32430.1"/>
    </source>
</evidence>
<dbReference type="EMBL" id="CP031320">
    <property type="protein sequence ID" value="AXK32430.1"/>
    <property type="molecule type" value="Genomic_DNA"/>
</dbReference>
<evidence type="ECO:0000256" key="5">
    <source>
        <dbReference type="ARBA" id="ARBA00023194"/>
    </source>
</evidence>
<name>A0A345XLB4_9ACTN</name>
<evidence type="ECO:0000256" key="1">
    <source>
        <dbReference type="ARBA" id="ARBA00001957"/>
    </source>
</evidence>
<evidence type="ECO:0000256" key="6">
    <source>
        <dbReference type="ARBA" id="ARBA00023268"/>
    </source>
</evidence>
<proteinExistence type="predicted"/>
<dbReference type="SUPFAM" id="SSF55048">
    <property type="entry name" value="Probable ACP-binding domain of malonyl-CoA ACP transacylase"/>
    <property type="match status" value="1"/>
</dbReference>
<sequence length="1640" mass="169996">MPSADAAGTDAPDTPDAPRTTGGPKPNEEKLLDYLKWVTADLHRTRQRVLELESGRPEPVAIVSMACRYPGGVGSPEELWQLVVDGVDAVSDFPAGRGWDVDALYDPDPERTGTTYAREGGFLYDADRFDAAFFGISPREALAIDPQQRLLLETSWEAIERAGIDPGSLRGSRTGVFAGVMYGDYGARLFHDVPDGFEGLLGNGSAGSVASGRVAYTFGLEGPAVTLDTACSSSLAALHQAAHALRAGDCDLALAGGVTVMATPGVFLEFSRQRGLSPEGRCKSFAAAADGAGWAEGAGVVLLERLSAAREKGHPVLAVIRGSAVNQDGASNGLTAPNGPSQERLIRQALSGAQLTAADVDVVEAHGTGTTLGDPIEAQALLATYGQDRPADRPLWLGSVKSNIGHSQAAAGVAGVIKMVEALRHGELPRTLHVDEPTPHVDWDAGAVRLLTDPQPWPETDRPRRAAVSSFGISGTNAHLILEAPPAEAEGEPGNETDPEETAEPGGPLPWLLSAKTPQALRDQAVRLRARVEAEPGLRPADVGWTLATGRAQHTHRAAVLADDRGGFLAGLGALATGEPHPAVLRGEAARGGKLAFLFTGQGSQRLGTGEQLYAAFPAFAGAFDEVCRALDPELERPLREVVFAPEGSPEAGLLDRTTYAQAALFAVGTALFRLAESWGLRPDFLAGHSIGEVTAAHVAGVLSLEDACALVGARGRLMESADDSGAMVSVRAPEADVRDSLAGRKDAVAVAAVNGPAATVLSGDRDAVLAVAAEWRERGHRTRQLKVSHAFHSPHMDGILDEFRAVVGKLTLHPPRIPVVSNVTGRLATPEELCSPAYWAEHVRGTVRFADGVRALHEQRVTRYVELGPDAVLTAMAQECLNAEPGGARSALVPLLRARRPELRTVLAGLAQLHLSGHAPDWQAWFADRRPRRVDLPTYPFQRARYWLDTPATGRTDEGAGGTGESRFWGAVERADLDGLADALGVGGAGGAGGELRTALAAVLPSLSAWRRQRRWGHRTEWRPVTDIQPAGPLSGTWLALLPAEDADGGAVTDVLDALAERGARIEPVPLGADDAADPARLAERLRKAAASGPVAGVLSMPVLSGAGERTGALPDGDDSAPPPLALTAALPEALDAAELRFPVWTVTRGAARVHRADPAPSAPDAVRAALWGLVPVLAAERPQRWAGLVDLPEVLEPRTADRLAAVLSGGGTGAGGEDQLAVRASGTYARRLVSAPLTPDDGDDAYAGWQPYGTVLVTGGTSGLGAHAARWLAAHGAAHLLLTTASGDMSGPHIDALTRELAERGAQVTVAACDPAGPDGRAALAALLAAVPGDRPLTGVVHAAVPDGPAGPAETAALGRRLADTVRAVRHLEEVTADRDLAAFVLFSSADSVFGLPGCGNSAPARAYLDAVAERRRAGGLPALSVAWGPLEDEVPERAAPDGTPGAGPDDAPDAAPFAGPGPAPDEDSAAGLMHLLGLGTVRAGQAMAVLRHATGSGGTGALAVTDPDWPRLIPLAAAERAAALFRDVPEARDVLGAAGGGAPDTSVLAGLAEASEAEQLEILLELVSGHTAAVLGLAAPAELSPDSDLLELGLSSFTALELSSRLGTAGIEMTPAAVYDHPTPAALAHHLRTAIRR</sequence>
<dbReference type="SUPFAM" id="SSF52151">
    <property type="entry name" value="FabD/lysophospholipase-like"/>
    <property type="match status" value="1"/>
</dbReference>
<organism evidence="11 12">
    <name type="scientific">Streptomyces armeniacus</name>
    <dbReference type="NCBI Taxonomy" id="83291"/>
    <lineage>
        <taxon>Bacteria</taxon>
        <taxon>Bacillati</taxon>
        <taxon>Actinomycetota</taxon>
        <taxon>Actinomycetes</taxon>
        <taxon>Kitasatosporales</taxon>
        <taxon>Streptomycetaceae</taxon>
        <taxon>Streptomyces</taxon>
    </lineage>
</organism>
<dbReference type="InterPro" id="IPR018201">
    <property type="entry name" value="Ketoacyl_synth_AS"/>
</dbReference>
<dbReference type="InterPro" id="IPR032821">
    <property type="entry name" value="PKS_assoc"/>
</dbReference>
<dbReference type="Pfam" id="PF16197">
    <property type="entry name" value="KAsynt_C_assoc"/>
    <property type="match status" value="1"/>
</dbReference>
<keyword evidence="7 11" id="KW-0012">Acyltransferase</keyword>
<dbReference type="Gene3D" id="3.40.47.10">
    <property type="match status" value="1"/>
</dbReference>
<dbReference type="InterPro" id="IPR015083">
    <property type="entry name" value="NorB/c/GfsB-D-like_docking"/>
</dbReference>
<feature type="compositionally biased region" description="Acidic residues" evidence="8">
    <location>
        <begin position="489"/>
        <end position="503"/>
    </location>
</feature>
<dbReference type="GO" id="GO:0004312">
    <property type="term" value="F:fatty acid synthase activity"/>
    <property type="evidence" value="ECO:0007669"/>
    <property type="project" value="TreeGrafter"/>
</dbReference>
<dbReference type="Pfam" id="PF00698">
    <property type="entry name" value="Acyl_transf_1"/>
    <property type="match status" value="1"/>
</dbReference>
<evidence type="ECO:0000256" key="2">
    <source>
        <dbReference type="ARBA" id="ARBA00022450"/>
    </source>
</evidence>
<dbReference type="Pfam" id="PF18369">
    <property type="entry name" value="PKS_DE"/>
    <property type="match status" value="1"/>
</dbReference>
<keyword evidence="12" id="KW-1185">Reference proteome</keyword>
<dbReference type="Pfam" id="PF02801">
    <property type="entry name" value="Ketoacyl-synt_C"/>
    <property type="match status" value="1"/>
</dbReference>
<dbReference type="Pfam" id="PF08990">
    <property type="entry name" value="Docking"/>
    <property type="match status" value="1"/>
</dbReference>
<dbReference type="InterPro" id="IPR001227">
    <property type="entry name" value="Ac_transferase_dom_sf"/>
</dbReference>
<dbReference type="RefSeq" id="WP_208876622.1">
    <property type="nucleotide sequence ID" value="NZ_CP031320.1"/>
</dbReference>
<dbReference type="InterPro" id="IPR020806">
    <property type="entry name" value="PKS_PP-bd"/>
</dbReference>
<dbReference type="Gene3D" id="3.30.70.3290">
    <property type="match status" value="1"/>
</dbReference>
<accession>A0A345XLB4</accession>
<keyword evidence="6" id="KW-0511">Multifunctional enzyme</keyword>
<evidence type="ECO:0000256" key="8">
    <source>
        <dbReference type="SAM" id="MobiDB-lite"/>
    </source>
</evidence>
<dbReference type="SMART" id="SM00825">
    <property type="entry name" value="PKS_KS"/>
    <property type="match status" value="1"/>
</dbReference>
<dbReference type="Gene3D" id="3.40.366.10">
    <property type="entry name" value="Malonyl-Coenzyme A Acyl Carrier Protein, domain 2"/>
    <property type="match status" value="1"/>
</dbReference>
<dbReference type="CDD" id="cd08952">
    <property type="entry name" value="KR_1_SDR_x"/>
    <property type="match status" value="1"/>
</dbReference>
<dbReference type="InterPro" id="IPR050091">
    <property type="entry name" value="PKS_NRPS_Biosynth_Enz"/>
</dbReference>
<dbReference type="InterPro" id="IPR020841">
    <property type="entry name" value="PKS_Beta-ketoAc_synthase_dom"/>
</dbReference>
<dbReference type="SUPFAM" id="SSF53901">
    <property type="entry name" value="Thiolase-like"/>
    <property type="match status" value="1"/>
</dbReference>
<dbReference type="SMART" id="SM00827">
    <property type="entry name" value="PKS_AT"/>
    <property type="match status" value="1"/>
</dbReference>
<keyword evidence="5" id="KW-0045">Antibiotic biosynthesis</keyword>
<keyword evidence="3" id="KW-0597">Phosphoprotein</keyword>
<dbReference type="FunFam" id="3.40.47.10:FF:000019">
    <property type="entry name" value="Polyketide synthase type I"/>
    <property type="match status" value="1"/>
</dbReference>
<feature type="compositionally biased region" description="Low complexity" evidence="8">
    <location>
        <begin position="1443"/>
        <end position="1463"/>
    </location>
</feature>
<dbReference type="InterPro" id="IPR016039">
    <property type="entry name" value="Thiolase-like"/>
</dbReference>
<dbReference type="InterPro" id="IPR014030">
    <property type="entry name" value="Ketoacyl_synth_N"/>
</dbReference>
<evidence type="ECO:0000259" key="10">
    <source>
        <dbReference type="PROSITE" id="PS52004"/>
    </source>
</evidence>